<gene>
    <name evidence="1" type="ORF">BN2475_830022</name>
</gene>
<proteinExistence type="predicted"/>
<name>A0A1N7SKB7_9BURK</name>
<dbReference type="AlphaFoldDB" id="A0A1N7SKB7"/>
<reference evidence="1 2" key="1">
    <citation type="submission" date="2016-12" db="EMBL/GenBank/DDBJ databases">
        <authorList>
            <person name="Song W.-J."/>
            <person name="Kurnit D.M."/>
        </authorList>
    </citation>
    <scope>NUCLEOTIDE SEQUENCE [LARGE SCALE GENOMIC DNA]</scope>
    <source>
        <strain evidence="1 2">STM7296</strain>
    </source>
</reference>
<protein>
    <submittedName>
        <fullName evidence="1">Uncharacterized protein</fullName>
    </submittedName>
</protein>
<organism evidence="1 2">
    <name type="scientific">Paraburkholderia ribeironis</name>
    <dbReference type="NCBI Taxonomy" id="1247936"/>
    <lineage>
        <taxon>Bacteria</taxon>
        <taxon>Pseudomonadati</taxon>
        <taxon>Pseudomonadota</taxon>
        <taxon>Betaproteobacteria</taxon>
        <taxon>Burkholderiales</taxon>
        <taxon>Burkholderiaceae</taxon>
        <taxon>Paraburkholderia</taxon>
    </lineage>
</organism>
<accession>A0A1N7SKB7</accession>
<evidence type="ECO:0000313" key="2">
    <source>
        <dbReference type="Proteomes" id="UP000187012"/>
    </source>
</evidence>
<dbReference type="EMBL" id="CYGX02000083">
    <property type="protein sequence ID" value="SIT47866.1"/>
    <property type="molecule type" value="Genomic_DNA"/>
</dbReference>
<dbReference type="Proteomes" id="UP000187012">
    <property type="component" value="Unassembled WGS sequence"/>
</dbReference>
<evidence type="ECO:0000313" key="1">
    <source>
        <dbReference type="EMBL" id="SIT47866.1"/>
    </source>
</evidence>
<sequence length="64" mass="7306">MLRIALMLEHCPRNHDPHAPESLETQATLASVPICGVSFATSINVPTNRNVERYSLHFYVRYHT</sequence>
<keyword evidence="2" id="KW-1185">Reference proteome</keyword>